<dbReference type="PANTHER" id="PTHR13947">
    <property type="entry name" value="GNAT FAMILY N-ACETYLTRANSFERASE"/>
    <property type="match status" value="1"/>
</dbReference>
<organism evidence="3 4">
    <name type="scientific">Halopolyspora algeriensis</name>
    <dbReference type="NCBI Taxonomy" id="1500506"/>
    <lineage>
        <taxon>Bacteria</taxon>
        <taxon>Bacillati</taxon>
        <taxon>Actinomycetota</taxon>
        <taxon>Actinomycetes</taxon>
        <taxon>Actinomycetes incertae sedis</taxon>
        <taxon>Halopolyspora</taxon>
    </lineage>
</organism>
<dbReference type="SUPFAM" id="SSF55729">
    <property type="entry name" value="Acyl-CoA N-acyltransferases (Nat)"/>
    <property type="match status" value="1"/>
</dbReference>
<dbReference type="PROSITE" id="PS51186">
    <property type="entry name" value="GNAT"/>
    <property type="match status" value="1"/>
</dbReference>
<proteinExistence type="predicted"/>
<dbReference type="CDD" id="cd04301">
    <property type="entry name" value="NAT_SF"/>
    <property type="match status" value="1"/>
</dbReference>
<dbReference type="Proteomes" id="UP000253495">
    <property type="component" value="Unassembled WGS sequence"/>
</dbReference>
<dbReference type="EMBL" id="QPJC01000018">
    <property type="protein sequence ID" value="RCW39118.1"/>
    <property type="molecule type" value="Genomic_DNA"/>
</dbReference>
<sequence length="164" mass="18110">MSTVTIRAARPEDLDAVGEVTARAYMEGGHIGDRSDYLGKLRDAADRAEKAELLVAVEGDKVLGSVTVARDGTEYTEMARPGEIEFRMLAVAPEAAGRGVGRCLVRAVLDRARAEEWSRVVLCSQESMAVAHRLYRSLGFERAPERDWWPHPDLPLLAFVLESK</sequence>
<dbReference type="AlphaFoldDB" id="A0A368VDA4"/>
<dbReference type="InterPro" id="IPR016181">
    <property type="entry name" value="Acyl_CoA_acyltransferase"/>
</dbReference>
<keyword evidence="1 3" id="KW-0808">Transferase</keyword>
<name>A0A368VDA4_9ACTN</name>
<dbReference type="GO" id="GO:0008080">
    <property type="term" value="F:N-acetyltransferase activity"/>
    <property type="evidence" value="ECO:0007669"/>
    <property type="project" value="InterPro"/>
</dbReference>
<dbReference type="PANTHER" id="PTHR13947:SF37">
    <property type="entry name" value="LD18367P"/>
    <property type="match status" value="1"/>
</dbReference>
<dbReference type="InterPro" id="IPR000182">
    <property type="entry name" value="GNAT_dom"/>
</dbReference>
<protein>
    <submittedName>
        <fullName evidence="3">Putative N-acetyltransferase YhbS</fullName>
    </submittedName>
</protein>
<gene>
    <name evidence="3" type="ORF">DFQ14_11810</name>
</gene>
<evidence type="ECO:0000256" key="1">
    <source>
        <dbReference type="ARBA" id="ARBA00022679"/>
    </source>
</evidence>
<dbReference type="Gene3D" id="3.40.630.30">
    <property type="match status" value="1"/>
</dbReference>
<evidence type="ECO:0000313" key="3">
    <source>
        <dbReference type="EMBL" id="RCW39118.1"/>
    </source>
</evidence>
<feature type="domain" description="N-acetyltransferase" evidence="2">
    <location>
        <begin position="4"/>
        <end position="164"/>
    </location>
</feature>
<comment type="caution">
    <text evidence="3">The sequence shown here is derived from an EMBL/GenBank/DDBJ whole genome shotgun (WGS) entry which is preliminary data.</text>
</comment>
<reference evidence="3 4" key="1">
    <citation type="submission" date="2018-07" db="EMBL/GenBank/DDBJ databases">
        <title>Genomic Encyclopedia of Type Strains, Phase III (KMG-III): the genomes of soil and plant-associated and newly described type strains.</title>
        <authorList>
            <person name="Whitman W."/>
        </authorList>
    </citation>
    <scope>NUCLEOTIDE SEQUENCE [LARGE SCALE GENOMIC DNA]</scope>
    <source>
        <strain evidence="3 4">CECT 8575</strain>
    </source>
</reference>
<dbReference type="RefSeq" id="WP_114454922.1">
    <property type="nucleotide sequence ID" value="NZ_QPJC01000018.1"/>
</dbReference>
<dbReference type="OrthoDB" id="273614at2"/>
<evidence type="ECO:0000259" key="2">
    <source>
        <dbReference type="PROSITE" id="PS51186"/>
    </source>
</evidence>
<evidence type="ECO:0000313" key="4">
    <source>
        <dbReference type="Proteomes" id="UP000253495"/>
    </source>
</evidence>
<dbReference type="InterPro" id="IPR050769">
    <property type="entry name" value="NAT_camello-type"/>
</dbReference>
<accession>A0A368VDA4</accession>
<dbReference type="Pfam" id="PF00583">
    <property type="entry name" value="Acetyltransf_1"/>
    <property type="match status" value="1"/>
</dbReference>
<keyword evidence="4" id="KW-1185">Reference proteome</keyword>